<dbReference type="GO" id="GO:0016887">
    <property type="term" value="F:ATP hydrolysis activity"/>
    <property type="evidence" value="ECO:0007669"/>
    <property type="project" value="InterPro"/>
</dbReference>
<dbReference type="InterPro" id="IPR003439">
    <property type="entry name" value="ABC_transporter-like_ATP-bd"/>
</dbReference>
<evidence type="ECO:0000313" key="7">
    <source>
        <dbReference type="EMBL" id="PDQ36494.1"/>
    </source>
</evidence>
<evidence type="ECO:0000256" key="2">
    <source>
        <dbReference type="ARBA" id="ARBA00022448"/>
    </source>
</evidence>
<dbReference type="SUPFAM" id="SSF52540">
    <property type="entry name" value="P-loop containing nucleoside triphosphate hydrolases"/>
    <property type="match status" value="1"/>
</dbReference>
<dbReference type="EMBL" id="NAEP01000013">
    <property type="protein sequence ID" value="PDQ36494.1"/>
    <property type="molecule type" value="Genomic_DNA"/>
</dbReference>
<protein>
    <recommendedName>
        <fullName evidence="6">ABC transporter domain-containing protein</fullName>
    </recommendedName>
</protein>
<dbReference type="AlphaFoldDB" id="A0A2A6FUD1"/>
<dbReference type="PROSITE" id="PS50893">
    <property type="entry name" value="ABC_TRANSPORTER_2"/>
    <property type="match status" value="1"/>
</dbReference>
<evidence type="ECO:0000256" key="1">
    <source>
        <dbReference type="ARBA" id="ARBA00004202"/>
    </source>
</evidence>
<proteinExistence type="predicted"/>
<comment type="caution">
    <text evidence="7">The sequence shown here is derived from an EMBL/GenBank/DDBJ whole genome shotgun (WGS) entry which is preliminary data.</text>
</comment>
<reference evidence="8" key="1">
    <citation type="submission" date="2017-03" db="EMBL/GenBank/DDBJ databases">
        <authorList>
            <person name="Lund M.B."/>
        </authorList>
    </citation>
    <scope>NUCLEOTIDE SEQUENCE [LARGE SCALE GENOMIC DNA]</scope>
</reference>
<feature type="domain" description="ABC transporter" evidence="6">
    <location>
        <begin position="2"/>
        <end position="226"/>
    </location>
</feature>
<keyword evidence="3" id="KW-0547">Nucleotide-binding</keyword>
<dbReference type="GO" id="GO:0046677">
    <property type="term" value="P:response to antibiotic"/>
    <property type="evidence" value="ECO:0007669"/>
    <property type="project" value="UniProtKB-KW"/>
</dbReference>
<evidence type="ECO:0000313" key="8">
    <source>
        <dbReference type="Proteomes" id="UP000219994"/>
    </source>
</evidence>
<keyword evidence="2" id="KW-0813">Transport</keyword>
<evidence type="ECO:0000256" key="4">
    <source>
        <dbReference type="ARBA" id="ARBA00022840"/>
    </source>
</evidence>
<accession>A0A2A6FUD1</accession>
<name>A0A2A6FUD1_9MICO</name>
<organism evidence="7 8">
    <name type="scientific">Candidatus Lumbricidiphila eiseniae</name>
    <dbReference type="NCBI Taxonomy" id="1969409"/>
    <lineage>
        <taxon>Bacteria</taxon>
        <taxon>Bacillati</taxon>
        <taxon>Actinomycetota</taxon>
        <taxon>Actinomycetes</taxon>
        <taxon>Micrococcales</taxon>
        <taxon>Microbacteriaceae</taxon>
        <taxon>Candidatus Lumbricidiphila</taxon>
    </lineage>
</organism>
<keyword evidence="5" id="KW-0046">Antibiotic resistance</keyword>
<dbReference type="InterPro" id="IPR050763">
    <property type="entry name" value="ABC_transporter_ATP-binding"/>
</dbReference>
<dbReference type="GO" id="GO:0005524">
    <property type="term" value="F:ATP binding"/>
    <property type="evidence" value="ECO:0007669"/>
    <property type="project" value="UniProtKB-KW"/>
</dbReference>
<dbReference type="PANTHER" id="PTHR42711">
    <property type="entry name" value="ABC TRANSPORTER ATP-BINDING PROTEIN"/>
    <property type="match status" value="1"/>
</dbReference>
<dbReference type="Gene3D" id="3.40.50.300">
    <property type="entry name" value="P-loop containing nucleotide triphosphate hydrolases"/>
    <property type="match status" value="1"/>
</dbReference>
<dbReference type="InterPro" id="IPR003593">
    <property type="entry name" value="AAA+_ATPase"/>
</dbReference>
<dbReference type="Proteomes" id="UP000219994">
    <property type="component" value="Unassembled WGS sequence"/>
</dbReference>
<sequence length="298" mass="31925">MARAEGLTKSYTDTTVVNKVSFTVNAGEIVVLVGPNGSGKTTTMEMLVGLRRPSAGTATISGIPVRPGGPHRLKVGVQLQQSGLPHRLRVGEALRSVGSLYRDPEDPRAILKAVGLEGTWRSSVDRISGGQQRRLDVGLACMGRPDLLVLDEPTSGLDPEGRSELWQLLRSMAGLRRGIFASTHDLNEAEGYADRVLVMKNGRIVLSGGVRDVLASFGGAWRLRILTTHPGIAGVLDRSKLRYVVSGAVMVSVGSETECEAVRARLFADGLVTPTSVFSGPIRLEDLFLFIDESTVIP</sequence>
<evidence type="ECO:0000256" key="5">
    <source>
        <dbReference type="ARBA" id="ARBA00023251"/>
    </source>
</evidence>
<dbReference type="SMART" id="SM00382">
    <property type="entry name" value="AAA"/>
    <property type="match status" value="1"/>
</dbReference>
<gene>
    <name evidence="7" type="ORF">B5766_00535</name>
</gene>
<comment type="subcellular location">
    <subcellularLocation>
        <location evidence="1">Cell membrane</location>
        <topology evidence="1">Peripheral membrane protein</topology>
    </subcellularLocation>
</comment>
<dbReference type="PANTHER" id="PTHR42711:SF17">
    <property type="entry name" value="ABC TRANSPORTER ATP-BINDING PROTEIN"/>
    <property type="match status" value="1"/>
</dbReference>
<evidence type="ECO:0000259" key="6">
    <source>
        <dbReference type="PROSITE" id="PS50893"/>
    </source>
</evidence>
<dbReference type="GO" id="GO:0005886">
    <property type="term" value="C:plasma membrane"/>
    <property type="evidence" value="ECO:0007669"/>
    <property type="project" value="UniProtKB-SubCell"/>
</dbReference>
<dbReference type="CDD" id="cd03230">
    <property type="entry name" value="ABC_DR_subfamily_A"/>
    <property type="match status" value="1"/>
</dbReference>
<dbReference type="Pfam" id="PF00005">
    <property type="entry name" value="ABC_tran"/>
    <property type="match status" value="1"/>
</dbReference>
<keyword evidence="4" id="KW-0067">ATP-binding</keyword>
<dbReference type="InterPro" id="IPR027417">
    <property type="entry name" value="P-loop_NTPase"/>
</dbReference>
<evidence type="ECO:0000256" key="3">
    <source>
        <dbReference type="ARBA" id="ARBA00022741"/>
    </source>
</evidence>